<dbReference type="Proteomes" id="UP001284601">
    <property type="component" value="Unassembled WGS sequence"/>
</dbReference>
<dbReference type="InterPro" id="IPR010982">
    <property type="entry name" value="Lambda_DNA-bd_dom_sf"/>
</dbReference>
<evidence type="ECO:0000313" key="3">
    <source>
        <dbReference type="Proteomes" id="UP001284601"/>
    </source>
</evidence>
<dbReference type="SMART" id="SM00530">
    <property type="entry name" value="HTH_XRE"/>
    <property type="match status" value="1"/>
</dbReference>
<dbReference type="Pfam" id="PF13560">
    <property type="entry name" value="HTH_31"/>
    <property type="match status" value="1"/>
</dbReference>
<dbReference type="SUPFAM" id="SSF47413">
    <property type="entry name" value="lambda repressor-like DNA-binding domains"/>
    <property type="match status" value="1"/>
</dbReference>
<dbReference type="Gene3D" id="3.30.450.180">
    <property type="match status" value="1"/>
</dbReference>
<protein>
    <submittedName>
        <fullName evidence="2">Helix-turn-helix transcriptional regulator</fullName>
    </submittedName>
</protein>
<dbReference type="Pfam" id="PF17765">
    <property type="entry name" value="MLTR_LBD"/>
    <property type="match status" value="1"/>
</dbReference>
<keyword evidence="3" id="KW-1185">Reference proteome</keyword>
<organism evidence="2 3">
    <name type="scientific">Conexibacter stalactiti</name>
    <dbReference type="NCBI Taxonomy" id="1940611"/>
    <lineage>
        <taxon>Bacteria</taxon>
        <taxon>Bacillati</taxon>
        <taxon>Actinomycetota</taxon>
        <taxon>Thermoleophilia</taxon>
        <taxon>Solirubrobacterales</taxon>
        <taxon>Conexibacteraceae</taxon>
        <taxon>Conexibacter</taxon>
    </lineage>
</organism>
<evidence type="ECO:0000313" key="2">
    <source>
        <dbReference type="EMBL" id="MDW5595417.1"/>
    </source>
</evidence>
<dbReference type="PANTHER" id="PTHR35010:SF2">
    <property type="entry name" value="BLL4672 PROTEIN"/>
    <property type="match status" value="1"/>
</dbReference>
<evidence type="ECO:0000259" key="1">
    <source>
        <dbReference type="PROSITE" id="PS50943"/>
    </source>
</evidence>
<dbReference type="InterPro" id="IPR001387">
    <property type="entry name" value="Cro/C1-type_HTH"/>
</dbReference>
<dbReference type="RefSeq" id="WP_318597751.1">
    <property type="nucleotide sequence ID" value="NZ_JAWSTH010000032.1"/>
</dbReference>
<gene>
    <name evidence="2" type="ORF">R7226_13795</name>
</gene>
<dbReference type="PROSITE" id="PS50943">
    <property type="entry name" value="HTH_CROC1"/>
    <property type="match status" value="1"/>
</dbReference>
<dbReference type="EMBL" id="JAWSTH010000032">
    <property type="protein sequence ID" value="MDW5595417.1"/>
    <property type="molecule type" value="Genomic_DNA"/>
</dbReference>
<reference evidence="3" key="1">
    <citation type="submission" date="2023-07" db="EMBL/GenBank/DDBJ databases">
        <title>Conexibacter stalactiti sp. nov., isolated from stalactites in a lava cave and emended description of the genus Conexibacter.</title>
        <authorList>
            <person name="Lee S.D."/>
        </authorList>
    </citation>
    <scope>NUCLEOTIDE SEQUENCE [LARGE SCALE GENOMIC DNA]</scope>
    <source>
        <strain evidence="3">KCTC 39840</strain>
    </source>
</reference>
<feature type="domain" description="HTH cro/C1-type" evidence="1">
    <location>
        <begin position="33"/>
        <end position="84"/>
    </location>
</feature>
<accession>A0ABU4HRV0</accession>
<proteinExistence type="predicted"/>
<dbReference type="CDD" id="cd00093">
    <property type="entry name" value="HTH_XRE"/>
    <property type="match status" value="1"/>
</dbReference>
<dbReference type="PANTHER" id="PTHR35010">
    <property type="entry name" value="BLL4672 PROTEIN-RELATED"/>
    <property type="match status" value="1"/>
</dbReference>
<sequence>MTTRTDDELAGCLRSWRDRLRPADAGLPAGGRRRASGLRREEVAALAGLSVDYLARLEQGRASSPSPSVLAPLARALRLSDAERDHLYRAAGHVPPGSGRVDRHITPGVQRVLDRLADVPVLVIDAAWQVVAINAMGAALLGDFSGEAAGGARENNIAWRQFAGLPSRVAHDAAGSAAFEREIVGDLRDARGRFPDDERLRELIEQLRASVPRFAELWERREVRERSGATKRIVHPVAGPLTLDCDILTTRDSDLRLVVYSAAPGTPDAQALALLGAVGLQSFDG</sequence>
<comment type="caution">
    <text evidence="2">The sequence shown here is derived from an EMBL/GenBank/DDBJ whole genome shotgun (WGS) entry which is preliminary data.</text>
</comment>
<name>A0ABU4HRV0_9ACTN</name>
<dbReference type="InterPro" id="IPR041413">
    <property type="entry name" value="MLTR_LBD"/>
</dbReference>
<dbReference type="Gene3D" id="1.10.260.40">
    <property type="entry name" value="lambda repressor-like DNA-binding domains"/>
    <property type="match status" value="1"/>
</dbReference>